<sequence length="138" mass="15903">MSLLVFVTCPLSTFADGAPQTTRQNHDSRELQLQDMLMLFLDPAIHDAVQNYYQHVLKETPLVYPYQSSIVQIERVNGFRGFIFSITVEVIPVVGPHIAVSKDRITFQISAGPKVELKEFRHLQDFELPPHWQDILRK</sequence>
<gene>
    <name evidence="1" type="ORF">L1F29_16440</name>
</gene>
<proteinExistence type="predicted"/>
<name>A0ABY5SI66_9BACL</name>
<evidence type="ECO:0000313" key="1">
    <source>
        <dbReference type="EMBL" id="UVI33329.1"/>
    </source>
</evidence>
<keyword evidence="2" id="KW-1185">Reference proteome</keyword>
<reference evidence="1" key="1">
    <citation type="submission" date="2022-01" db="EMBL/GenBank/DDBJ databases">
        <title>Paenibacillus spongiae sp. nov., isolated from marine sponge.</title>
        <authorList>
            <person name="Li Z."/>
            <person name="Zhang M."/>
        </authorList>
    </citation>
    <scope>NUCLEOTIDE SEQUENCE</scope>
    <source>
        <strain evidence="1">PHS-Z3</strain>
    </source>
</reference>
<dbReference type="Proteomes" id="UP001057877">
    <property type="component" value="Chromosome"/>
</dbReference>
<dbReference type="InterPro" id="IPR024984">
    <property type="entry name" value="DUF3888"/>
</dbReference>
<protein>
    <submittedName>
        <fullName evidence="1">DUF3888 domain-containing protein</fullName>
    </submittedName>
</protein>
<dbReference type="Pfam" id="PF13027">
    <property type="entry name" value="DUF3888"/>
    <property type="match status" value="1"/>
</dbReference>
<organism evidence="1 2">
    <name type="scientific">Paenibacillus spongiae</name>
    <dbReference type="NCBI Taxonomy" id="2909671"/>
    <lineage>
        <taxon>Bacteria</taxon>
        <taxon>Bacillati</taxon>
        <taxon>Bacillota</taxon>
        <taxon>Bacilli</taxon>
        <taxon>Bacillales</taxon>
        <taxon>Paenibacillaceae</taxon>
        <taxon>Paenibacillus</taxon>
    </lineage>
</organism>
<evidence type="ECO:0000313" key="2">
    <source>
        <dbReference type="Proteomes" id="UP001057877"/>
    </source>
</evidence>
<accession>A0ABY5SI66</accession>
<dbReference type="EMBL" id="CP091430">
    <property type="protein sequence ID" value="UVI33329.1"/>
    <property type="molecule type" value="Genomic_DNA"/>
</dbReference>
<dbReference type="RefSeq" id="WP_258389382.1">
    <property type="nucleotide sequence ID" value="NZ_CP091430.1"/>
</dbReference>